<dbReference type="HOGENOM" id="CLU_2377065_0_0_1"/>
<proteinExistence type="predicted"/>
<protein>
    <submittedName>
        <fullName evidence="1">Uncharacterized protein</fullName>
    </submittedName>
</protein>
<gene>
    <name evidence="1" type="ordered locus">VIT_09s0018g00080</name>
</gene>
<accession>D7T3S5</accession>
<name>D7T3S5_VITVI</name>
<dbReference type="GO" id="GO:0030964">
    <property type="term" value="C:NADH dehydrogenase complex"/>
    <property type="evidence" value="ECO:0000318"/>
    <property type="project" value="GO_Central"/>
</dbReference>
<evidence type="ECO:0000313" key="2">
    <source>
        <dbReference type="Proteomes" id="UP000009183"/>
    </source>
</evidence>
<dbReference type="GO" id="GO:0008137">
    <property type="term" value="F:NADH dehydrogenase (ubiquinone) activity"/>
    <property type="evidence" value="ECO:0000318"/>
    <property type="project" value="GO_Central"/>
</dbReference>
<reference evidence="2" key="1">
    <citation type="journal article" date="2007" name="Nature">
        <title>The grapevine genome sequence suggests ancestral hexaploidization in major angiosperm phyla.</title>
        <authorList>
            <consortium name="The French-Italian Public Consortium for Grapevine Genome Characterization."/>
            <person name="Jaillon O."/>
            <person name="Aury J.-M."/>
            <person name="Noel B."/>
            <person name="Policriti A."/>
            <person name="Clepet C."/>
            <person name="Casagrande A."/>
            <person name="Choisne N."/>
            <person name="Aubourg S."/>
            <person name="Vitulo N."/>
            <person name="Jubin C."/>
            <person name="Vezzi A."/>
            <person name="Legeai F."/>
            <person name="Hugueney P."/>
            <person name="Dasilva C."/>
            <person name="Horner D."/>
            <person name="Mica E."/>
            <person name="Jublot D."/>
            <person name="Poulain J."/>
            <person name="Bruyere C."/>
            <person name="Billault A."/>
            <person name="Segurens B."/>
            <person name="Gouyvenoux M."/>
            <person name="Ugarte E."/>
            <person name="Cattonaro F."/>
            <person name="Anthouard V."/>
            <person name="Vico V."/>
            <person name="Del Fabbro C."/>
            <person name="Alaux M."/>
            <person name="Di Gaspero G."/>
            <person name="Dumas V."/>
            <person name="Felice N."/>
            <person name="Paillard S."/>
            <person name="Juman I."/>
            <person name="Moroldo M."/>
            <person name="Scalabrin S."/>
            <person name="Canaguier A."/>
            <person name="Le Clainche I."/>
            <person name="Malacrida G."/>
            <person name="Durand E."/>
            <person name="Pesole G."/>
            <person name="Laucou V."/>
            <person name="Chatelet P."/>
            <person name="Merdinoglu D."/>
            <person name="Delledonne M."/>
            <person name="Pezzotti M."/>
            <person name="Lecharny A."/>
            <person name="Scarpelli C."/>
            <person name="Artiguenave F."/>
            <person name="Pe M.E."/>
            <person name="Valle G."/>
            <person name="Morgante M."/>
            <person name="Caboche M."/>
            <person name="Adam-Blondon A.-F."/>
            <person name="Weissenbach J."/>
            <person name="Quetier F."/>
            <person name="Wincker P."/>
        </authorList>
    </citation>
    <scope>NUCLEOTIDE SEQUENCE [LARGE SCALE GENOMIC DNA]</scope>
    <source>
        <strain evidence="2">cv. Pinot noir / PN40024</strain>
    </source>
</reference>
<dbReference type="EMBL" id="FN595513">
    <property type="protein sequence ID" value="CBI25157.3"/>
    <property type="molecule type" value="Genomic_DNA"/>
</dbReference>
<sequence length="95" mass="10943">MLGYNFEFLYVCSSFCRFHDENVFLYSWLMSFDILGVSQRSQSGLCILLWNIYEERKNIYTTLNCFSNCNLHVSSSTHFSSLSFASLRAPVSLAA</sequence>
<dbReference type="InParanoid" id="D7T3S5"/>
<dbReference type="Proteomes" id="UP000009183">
    <property type="component" value="Chromosome 9"/>
</dbReference>
<organism evidence="1 2">
    <name type="scientific">Vitis vinifera</name>
    <name type="common">Grape</name>
    <dbReference type="NCBI Taxonomy" id="29760"/>
    <lineage>
        <taxon>Eukaryota</taxon>
        <taxon>Viridiplantae</taxon>
        <taxon>Streptophyta</taxon>
        <taxon>Embryophyta</taxon>
        <taxon>Tracheophyta</taxon>
        <taxon>Spermatophyta</taxon>
        <taxon>Magnoliopsida</taxon>
        <taxon>eudicotyledons</taxon>
        <taxon>Gunneridae</taxon>
        <taxon>Pentapetalae</taxon>
        <taxon>rosids</taxon>
        <taxon>Vitales</taxon>
        <taxon>Vitaceae</taxon>
        <taxon>Viteae</taxon>
        <taxon>Vitis</taxon>
    </lineage>
</organism>
<dbReference type="PaxDb" id="29760-VIT_09s0018g00080.t01"/>
<dbReference type="AlphaFoldDB" id="D7T3S5"/>
<evidence type="ECO:0000313" key="1">
    <source>
        <dbReference type="EMBL" id="CBI25157.3"/>
    </source>
</evidence>
<keyword evidence="2" id="KW-1185">Reference proteome</keyword>